<evidence type="ECO:0000313" key="2">
    <source>
        <dbReference type="Proteomes" id="UP000245059"/>
    </source>
</evidence>
<name>A0A2U2AKD1_9GAMM</name>
<gene>
    <name evidence="1" type="ORF">DC077_10110</name>
</gene>
<accession>A0A2U2AKD1</accession>
<organism evidence="1 2">
    <name type="scientific">Ignatzschineria cameli</name>
    <dbReference type="NCBI Taxonomy" id="2182793"/>
    <lineage>
        <taxon>Bacteria</taxon>
        <taxon>Pseudomonadati</taxon>
        <taxon>Pseudomonadota</taxon>
        <taxon>Gammaproteobacteria</taxon>
        <taxon>Cardiobacteriales</taxon>
        <taxon>Ignatzschineriaceae</taxon>
        <taxon>Ignatzschineria</taxon>
    </lineage>
</organism>
<evidence type="ECO:0008006" key="3">
    <source>
        <dbReference type="Google" id="ProtNLM"/>
    </source>
</evidence>
<proteinExistence type="predicted"/>
<dbReference type="Proteomes" id="UP000245059">
    <property type="component" value="Unassembled WGS sequence"/>
</dbReference>
<protein>
    <recommendedName>
        <fullName evidence="3">Glycoside hydrolase family 15</fullName>
    </recommendedName>
</protein>
<sequence length="176" mass="20433">MNSIFELWANKIPNYASIYKAPLFEKITNFGGGSEENKLYAAKSFSSGYELYIYAFFLGLYSNRYSPLEGIPKQNFSVPIKDWGRKTNRLGREDFTDLQLYLFYACFVRTDIDWLEIDKGNIPVQTAISELIKTLEAYTNGGFEIIKDQIDKHPSVYRLDPNKFLELMFKVIDSQQ</sequence>
<dbReference type="EMBL" id="QEWW01000014">
    <property type="protein sequence ID" value="PWD83305.1"/>
    <property type="molecule type" value="Genomic_DNA"/>
</dbReference>
<comment type="caution">
    <text evidence="1">The sequence shown here is derived from an EMBL/GenBank/DDBJ whole genome shotgun (WGS) entry which is preliminary data.</text>
</comment>
<dbReference type="AlphaFoldDB" id="A0A2U2AKD1"/>
<reference evidence="2" key="1">
    <citation type="submission" date="2018-05" db="EMBL/GenBank/DDBJ databases">
        <title>Ignatzschineria dubaiensis sp. nov., isolated from necrotic foot tissues of dromedaries (Camelus dromedarius) and associated maggots in Dubai, United Arab Emirates.</title>
        <authorList>
            <person name="Tsang C.C."/>
            <person name="Tang J.Y.M."/>
            <person name="Fong J.Y.H."/>
            <person name="Kinne J."/>
            <person name="Lee H.H."/>
            <person name="Joseph M."/>
            <person name="Jose S."/>
            <person name="Schuster R.K."/>
            <person name="Tang Y."/>
            <person name="Sivakumar S."/>
            <person name="Chen J.H.K."/>
            <person name="Teng J.L.L."/>
            <person name="Lau S.K.P."/>
            <person name="Wernery U."/>
            <person name="Woo P.C.Y."/>
        </authorList>
    </citation>
    <scope>NUCLEOTIDE SEQUENCE [LARGE SCALE GENOMIC DNA]</scope>
    <source>
        <strain evidence="2">UAE-HKU57</strain>
    </source>
</reference>
<evidence type="ECO:0000313" key="1">
    <source>
        <dbReference type="EMBL" id="PWD83305.1"/>
    </source>
</evidence>
<dbReference type="RefSeq" id="WP_109218016.1">
    <property type="nucleotide sequence ID" value="NZ_QEWW01000014.1"/>
</dbReference>